<dbReference type="NCBIfam" id="TIGR04363">
    <property type="entry name" value="LD_lanti_pre"/>
    <property type="match status" value="1"/>
</dbReference>
<organism evidence="1 2">
    <name type="scientific">Murinocardiopsis flavida</name>
    <dbReference type="NCBI Taxonomy" id="645275"/>
    <lineage>
        <taxon>Bacteria</taxon>
        <taxon>Bacillati</taxon>
        <taxon>Actinomycetota</taxon>
        <taxon>Actinomycetes</taxon>
        <taxon>Streptosporangiales</taxon>
        <taxon>Nocardiopsidaceae</taxon>
        <taxon>Murinocardiopsis</taxon>
    </lineage>
</organism>
<dbReference type="RefSeq" id="WP_170134332.1">
    <property type="nucleotide sequence ID" value="NZ_PYGA01000024.1"/>
</dbReference>
<protein>
    <submittedName>
        <fullName evidence="1">FxLD family lantipeptide</fullName>
    </submittedName>
</protein>
<dbReference type="EMBL" id="PYGA01000024">
    <property type="protein sequence ID" value="PSK89907.1"/>
    <property type="molecule type" value="Genomic_DNA"/>
</dbReference>
<accession>A0A2P8CY97</accession>
<proteinExistence type="predicted"/>
<reference evidence="1 2" key="1">
    <citation type="submission" date="2018-03" db="EMBL/GenBank/DDBJ databases">
        <title>Genomic Encyclopedia of Archaeal and Bacterial Type Strains, Phase II (KMG-II): from individual species to whole genera.</title>
        <authorList>
            <person name="Goeker M."/>
        </authorList>
    </citation>
    <scope>NUCLEOTIDE SEQUENCE [LARGE SCALE GENOMIC DNA]</scope>
    <source>
        <strain evidence="1 2">DSM 45312</strain>
    </source>
</reference>
<dbReference type="AlphaFoldDB" id="A0A2P8CY97"/>
<keyword evidence="2" id="KW-1185">Reference proteome</keyword>
<gene>
    <name evidence="1" type="ORF">CLV63_12411</name>
</gene>
<name>A0A2P8CY97_9ACTN</name>
<dbReference type="InterPro" id="IPR027575">
    <property type="entry name" value="LD_lanti_pre"/>
</dbReference>
<evidence type="ECO:0000313" key="2">
    <source>
        <dbReference type="Proteomes" id="UP000240542"/>
    </source>
</evidence>
<dbReference type="Proteomes" id="UP000240542">
    <property type="component" value="Unassembled WGS sequence"/>
</dbReference>
<evidence type="ECO:0000313" key="1">
    <source>
        <dbReference type="EMBL" id="PSK89907.1"/>
    </source>
</evidence>
<comment type="caution">
    <text evidence="1">The sequence shown here is derived from an EMBL/GenBank/DDBJ whole genome shotgun (WGS) entry which is preliminary data.</text>
</comment>
<sequence length="48" mass="5051">MSVVLIEDDPFVLDVQVLESETAESDPMACTTNDNCPPSCASSCLSSV</sequence>